<dbReference type="AlphaFoldDB" id="A0A9K3CVN8"/>
<comment type="caution">
    <text evidence="2">The sequence shown here is derived from an EMBL/GenBank/DDBJ whole genome shotgun (WGS) entry which is preliminary data.</text>
</comment>
<feature type="non-terminal residue" evidence="2">
    <location>
        <position position="1"/>
    </location>
</feature>
<feature type="compositionally biased region" description="Basic and acidic residues" evidence="1">
    <location>
        <begin position="137"/>
        <end position="153"/>
    </location>
</feature>
<gene>
    <name evidence="2" type="ORF">KIPB_004605</name>
</gene>
<evidence type="ECO:0000313" key="3">
    <source>
        <dbReference type="Proteomes" id="UP000265618"/>
    </source>
</evidence>
<dbReference type="Proteomes" id="UP000265618">
    <property type="component" value="Unassembled WGS sequence"/>
</dbReference>
<feature type="region of interest" description="Disordered" evidence="1">
    <location>
        <begin position="136"/>
        <end position="161"/>
    </location>
</feature>
<feature type="compositionally biased region" description="Acidic residues" evidence="1">
    <location>
        <begin position="797"/>
        <end position="806"/>
    </location>
</feature>
<dbReference type="EMBL" id="BDIP01000995">
    <property type="protein sequence ID" value="GIQ83302.1"/>
    <property type="molecule type" value="Genomic_DNA"/>
</dbReference>
<protein>
    <submittedName>
        <fullName evidence="2">Uncharacterized protein</fullName>
    </submittedName>
</protein>
<keyword evidence="3" id="KW-1185">Reference proteome</keyword>
<reference evidence="2 3" key="1">
    <citation type="journal article" date="2018" name="PLoS ONE">
        <title>The draft genome of Kipferlia bialata reveals reductive genome evolution in fornicate parasites.</title>
        <authorList>
            <person name="Tanifuji G."/>
            <person name="Takabayashi S."/>
            <person name="Kume K."/>
            <person name="Takagi M."/>
            <person name="Nakayama T."/>
            <person name="Kamikawa R."/>
            <person name="Inagaki Y."/>
            <person name="Hashimoto T."/>
        </authorList>
    </citation>
    <scope>NUCLEOTIDE SEQUENCE [LARGE SCALE GENOMIC DNA]</scope>
    <source>
        <strain evidence="2">NY0173</strain>
    </source>
</reference>
<evidence type="ECO:0000256" key="1">
    <source>
        <dbReference type="SAM" id="MobiDB-lite"/>
    </source>
</evidence>
<organism evidence="2 3">
    <name type="scientific">Kipferlia bialata</name>
    <dbReference type="NCBI Taxonomy" id="797122"/>
    <lineage>
        <taxon>Eukaryota</taxon>
        <taxon>Metamonada</taxon>
        <taxon>Carpediemonas-like organisms</taxon>
        <taxon>Kipferlia</taxon>
    </lineage>
</organism>
<name>A0A9K3CVN8_9EUKA</name>
<evidence type="ECO:0000313" key="2">
    <source>
        <dbReference type="EMBL" id="GIQ83302.1"/>
    </source>
</evidence>
<sequence length="1069" mass="115930">MCILVPPPPPHTHTPRHHYDSQYVLSALATGEADTVTQNVANMKRIVPLQEVQNVCLGGTVWPVQYRRAFLVSLCTVAREELDIFFSPQHSVYTHTRVHSLSMILDVLTTNLSLTSVTELFPVFRSFMGDLLAFKPRRADPDERQDPKDKDKTSSPSQGVTGVLSANLASSLGTLLLSVLDKVAETSLMALQTQMGRAQIHQGSPSLAGPDTLSNMEMPPTERATSELLDVDALLTELCAAYRVVVRLGHVNVVLRTADSLIRLVGLYEDVFRCIDWTPILYVLAETLGRATSMTRNRGGSEVSSAPVARLIDRSSTVLSTLLSLSAPPLYGEGLTVLIRLVCALRDQTQVLHVSFRAVDTLHTVLTNTFSLFLASASATQQRQIEASAAPSHLRPPFIQLDIPHRDIEAVFQETLLELLDALQCGVRSKEGVIRTKSQQLFHKALRFILVDSLRLPEELEREIARDLEEQRQREREGALAGPSHGLSMCHSRREDVFDSTMSMDMTVTSMVSQEGAEAASEGEGYPLHSMDTMDMDVTQTRSVCGFDTVLSQDGTVVHDNEEEEEGDTLSVFPSAIPNYSSGLGGVAMGLSTPPQHTRRPGIRPSVADLDLHDEPEVISVLTSDDDETPSLEKERHRERLRETGTRHEAFLTSGRGHYTPNTHGLHSSMGPAPVPPQYIVCPATHSLLFDMVFTRVIRPIAAPALGANRGAVAMALGQDYVDQGSHSLGLRGDLLVGTGSILMQAAPTSLSVLQEYLQLVLHISLEQTFLGKMPALGSAEREASSAALDAYAQGEEGSEGEESDSEAQFTPAASRPGTSKGSGPYPFPGAKEGEGQEGCDLVALFNSVLSLLQSRPDALSPEDWSLVVNWLSDLFGKASIQSISSLNAFSLSLSLQGQTRSAADVERVLRQWNVVDSKTVLLTVLICVARAVVSSVRPFIGPEAVMHLLLLLRQSADFAARFGMDLDHRLDMHTAKAGIVRAARESGSAHLLRSHTVEMPTLIKVELKAYFVLLSCIVSCLADQPPCSSGHLDSMDSMDTGGDGSEESAASLVVLLLDTTSAVLSNHA</sequence>
<accession>A0A9K3CVN8</accession>
<feature type="region of interest" description="Disordered" evidence="1">
    <location>
        <begin position="788"/>
        <end position="835"/>
    </location>
</feature>
<proteinExistence type="predicted"/>